<keyword evidence="5" id="KW-0539">Nucleus</keyword>
<dbReference type="Proteomes" id="UP000001449">
    <property type="component" value="Chromosome 9"/>
</dbReference>
<keyword evidence="10" id="KW-1185">Reference proteome</keyword>
<evidence type="ECO:0000313" key="9">
    <source>
        <dbReference type="EMBL" id="EED90374.1"/>
    </source>
</evidence>
<feature type="region of interest" description="Disordered" evidence="7">
    <location>
        <begin position="743"/>
        <end position="768"/>
    </location>
</feature>
<feature type="region of interest" description="Disordered" evidence="7">
    <location>
        <begin position="292"/>
        <end position="323"/>
    </location>
</feature>
<dbReference type="GeneID" id="7445003"/>
<dbReference type="KEGG" id="tps:THAPSDRAFT_23922"/>
<evidence type="ECO:0000256" key="2">
    <source>
        <dbReference type="ARBA" id="ARBA00023015"/>
    </source>
</evidence>
<evidence type="ECO:0000256" key="4">
    <source>
        <dbReference type="ARBA" id="ARBA00023163"/>
    </source>
</evidence>
<proteinExistence type="predicted"/>
<dbReference type="RefSeq" id="XP_002292399.1">
    <property type="nucleotide sequence ID" value="XM_002292363.1"/>
</dbReference>
<evidence type="ECO:0000313" key="10">
    <source>
        <dbReference type="Proteomes" id="UP000001449"/>
    </source>
</evidence>
<keyword evidence="6" id="KW-0175">Coiled coil</keyword>
<keyword evidence="4" id="KW-0804">Transcription</keyword>
<reference evidence="9 10" key="2">
    <citation type="journal article" date="2008" name="Nature">
        <title>The Phaeodactylum genome reveals the evolutionary history of diatom genomes.</title>
        <authorList>
            <person name="Bowler C."/>
            <person name="Allen A.E."/>
            <person name="Badger J.H."/>
            <person name="Grimwood J."/>
            <person name="Jabbari K."/>
            <person name="Kuo A."/>
            <person name="Maheswari U."/>
            <person name="Martens C."/>
            <person name="Maumus F."/>
            <person name="Otillar R.P."/>
            <person name="Rayko E."/>
            <person name="Salamov A."/>
            <person name="Vandepoele K."/>
            <person name="Beszteri B."/>
            <person name="Gruber A."/>
            <person name="Heijde M."/>
            <person name="Katinka M."/>
            <person name="Mock T."/>
            <person name="Valentin K."/>
            <person name="Verret F."/>
            <person name="Berges J.A."/>
            <person name="Brownlee C."/>
            <person name="Cadoret J.P."/>
            <person name="Chiovitti A."/>
            <person name="Choi C.J."/>
            <person name="Coesel S."/>
            <person name="De Martino A."/>
            <person name="Detter J.C."/>
            <person name="Durkin C."/>
            <person name="Falciatore A."/>
            <person name="Fournet J."/>
            <person name="Haruta M."/>
            <person name="Huysman M.J."/>
            <person name="Jenkins B.D."/>
            <person name="Jiroutova K."/>
            <person name="Jorgensen R.E."/>
            <person name="Joubert Y."/>
            <person name="Kaplan A."/>
            <person name="Kroger N."/>
            <person name="Kroth P.G."/>
            <person name="La Roche J."/>
            <person name="Lindquist E."/>
            <person name="Lommer M."/>
            <person name="Martin-Jezequel V."/>
            <person name="Lopez P.J."/>
            <person name="Lucas S."/>
            <person name="Mangogna M."/>
            <person name="McGinnis K."/>
            <person name="Medlin L.K."/>
            <person name="Montsant A."/>
            <person name="Oudot-Le Secq M.P."/>
            <person name="Napoli C."/>
            <person name="Obornik M."/>
            <person name="Parker M.S."/>
            <person name="Petit J.L."/>
            <person name="Porcel B.M."/>
            <person name="Poulsen N."/>
            <person name="Robison M."/>
            <person name="Rychlewski L."/>
            <person name="Rynearson T.A."/>
            <person name="Schmutz J."/>
            <person name="Shapiro H."/>
            <person name="Siaut M."/>
            <person name="Stanley M."/>
            <person name="Sussman M.R."/>
            <person name="Taylor A.R."/>
            <person name="Vardi A."/>
            <person name="von Dassow P."/>
            <person name="Vyverman W."/>
            <person name="Willis A."/>
            <person name="Wyrwicz L.S."/>
            <person name="Rokhsar D.S."/>
            <person name="Weissenbach J."/>
            <person name="Armbrust E.V."/>
            <person name="Green B.R."/>
            <person name="Van de Peer Y."/>
            <person name="Grigoriev I.V."/>
        </authorList>
    </citation>
    <scope>NUCLEOTIDE SEQUENCE [LARGE SCALE GENOMIC DNA]</scope>
    <source>
        <strain evidence="9 10">CCMP1335</strain>
    </source>
</reference>
<dbReference type="GO" id="GO:0005634">
    <property type="term" value="C:nucleus"/>
    <property type="evidence" value="ECO:0007669"/>
    <property type="project" value="UniProtKB-SubCell"/>
</dbReference>
<dbReference type="InterPro" id="IPR001471">
    <property type="entry name" value="AP2/ERF_dom"/>
</dbReference>
<dbReference type="PROSITE" id="PS51032">
    <property type="entry name" value="AP2_ERF"/>
    <property type="match status" value="4"/>
</dbReference>
<name>B8C7T9_THAPS</name>
<protein>
    <recommendedName>
        <fullName evidence="8">AP2/ERF domain-containing protein</fullName>
    </recommendedName>
</protein>
<feature type="compositionally biased region" description="Polar residues" evidence="7">
    <location>
        <begin position="313"/>
        <end position="322"/>
    </location>
</feature>
<feature type="region of interest" description="Disordered" evidence="7">
    <location>
        <begin position="682"/>
        <end position="718"/>
    </location>
</feature>
<feature type="domain" description="AP2/ERF" evidence="8">
    <location>
        <begin position="816"/>
        <end position="871"/>
    </location>
</feature>
<dbReference type="GO" id="GO:0003700">
    <property type="term" value="F:DNA-binding transcription factor activity"/>
    <property type="evidence" value="ECO:0007669"/>
    <property type="project" value="InterPro"/>
</dbReference>
<feature type="compositionally biased region" description="Basic and acidic residues" evidence="7">
    <location>
        <begin position="292"/>
        <end position="309"/>
    </location>
</feature>
<dbReference type="PANTHER" id="PTHR31677">
    <property type="entry name" value="AP2 DOMAIN CLASS TRANSCRIPTION FACTOR"/>
    <property type="match status" value="1"/>
</dbReference>
<dbReference type="InterPro" id="IPR036955">
    <property type="entry name" value="AP2/ERF_dom_sf"/>
</dbReference>
<gene>
    <name evidence="9" type="ORF">THAPSDRAFT_23922</name>
</gene>
<dbReference type="PANTHER" id="PTHR31677:SF196">
    <property type="entry name" value="ETHYLENE-RESPONSIVE TRANSCRIPTION FACTOR ERF109"/>
    <property type="match status" value="1"/>
</dbReference>
<reference evidence="9 10" key="1">
    <citation type="journal article" date="2004" name="Science">
        <title>The genome of the diatom Thalassiosira pseudonana: ecology, evolution, and metabolism.</title>
        <authorList>
            <person name="Armbrust E.V."/>
            <person name="Berges J.A."/>
            <person name="Bowler C."/>
            <person name="Green B.R."/>
            <person name="Martinez D."/>
            <person name="Putnam N.H."/>
            <person name="Zhou S."/>
            <person name="Allen A.E."/>
            <person name="Apt K.E."/>
            <person name="Bechner M."/>
            <person name="Brzezinski M.A."/>
            <person name="Chaal B.K."/>
            <person name="Chiovitti A."/>
            <person name="Davis A.K."/>
            <person name="Demarest M.S."/>
            <person name="Detter J.C."/>
            <person name="Glavina T."/>
            <person name="Goodstein D."/>
            <person name="Hadi M.Z."/>
            <person name="Hellsten U."/>
            <person name="Hildebrand M."/>
            <person name="Jenkins B.D."/>
            <person name="Jurka J."/>
            <person name="Kapitonov V.V."/>
            <person name="Kroger N."/>
            <person name="Lau W.W."/>
            <person name="Lane T.W."/>
            <person name="Larimer F.W."/>
            <person name="Lippmeier J.C."/>
            <person name="Lucas S."/>
            <person name="Medina M."/>
            <person name="Montsant A."/>
            <person name="Obornik M."/>
            <person name="Parker M.S."/>
            <person name="Palenik B."/>
            <person name="Pazour G.J."/>
            <person name="Richardson P.M."/>
            <person name="Rynearson T.A."/>
            <person name="Saito M.A."/>
            <person name="Schwartz D.C."/>
            <person name="Thamatrakoln K."/>
            <person name="Valentin K."/>
            <person name="Vardi A."/>
            <person name="Wilkerson F.P."/>
            <person name="Rokhsar D.S."/>
        </authorList>
    </citation>
    <scope>NUCLEOTIDE SEQUENCE [LARGE SCALE GENOMIC DNA]</scope>
    <source>
        <strain evidence="9 10">CCMP1335</strain>
    </source>
</reference>
<accession>B8C7T9</accession>
<keyword evidence="2" id="KW-0805">Transcription regulation</keyword>
<dbReference type="SUPFAM" id="SSF54171">
    <property type="entry name" value="DNA-binding domain"/>
    <property type="match status" value="4"/>
</dbReference>
<evidence type="ECO:0000256" key="7">
    <source>
        <dbReference type="SAM" id="MobiDB-lite"/>
    </source>
</evidence>
<sequence>MPSLSVAVRTKGNGETASNRVVVKPLLSVGMEVWAAWWTDEDGVEWFPGVIKSVTEDPEKDYGYGSLRLYSIGYDDGDELDNVPDYYVFPKAEYLLSTREDPHGKPMKWKGVRNVTDPKSKDNWASIVGWYVAELMNGGEQSFALLSDALKAYDVAIIHAKGKETKESEINLPEDWGSLFPNANARGAGPVRSFNGVWFEKSKSKYRSLIRHNKESVHISYFTLRADAAFAFDEVARALKTGSKCNFSSKVDYEKARSRECQERGIASGNAEILKLIELKVKECVSKRGEVAETSRDNDDTKHSNEKCASKPKFNSCQSGSSDVKKHQQKKGFVSRYKGVRLRDDTSKYTAKLGHNCSTLSLGCYELAADAALAYDEAAKAIKDEDWELNFATKQSYCEARAKELDARGLDINCAEVLLAIESKVEDITAAVSIVEAPVSIYSDYFGVNYSQSRSKYESQIVHNDKRYNLGVYTLAADAALAHDKAVELMEGSNSVVNFVTNQDYNIARRKESKESRVFVNHSEMMTYLMTKVDQAVSKLKPTGGVSSCTMKLSIRNNSSADDHVRSPFKQPKLKRDVFQHSFMGLRQKKKNAKHESRICHNSNRHSLGCYHLATDAAYAYDQAAAILKQSDWDTNFATLDQYEESRAKELKVTGCDVDRDVVMAFIPTKVKEIESKAKREGIALASSPTRDCKRKRDESIPRESQPEQTNASYDKGVCSHKMPSPKVDKVVSTFQAALPPSFTQQVSPKSQRLASDKLTNDATSDNTADPLAQIMPKGGEAAAIVTVPPNQATNHKRKDEETECQDNPKKAIAAAYLGVTYMGRNGRCRAQIRHKKRHYLGQYQLATDAAYAYDRVAFILKGPSWTVNFASRQEYENARANELERIQIELKESLSAIEAKVQAAVSEARKFVSSVLREKGVAENVKGINSAAAIDSHTRNTTNGMPTSSVPTDTTLATGHDGCAAQNETIDGTASFVPKEKIQSSSYKGVSYDRRTSKFRSRITVVKKGRRIGEFRLEADAAEGATVNFSTKEEYKAARAREIEERGINAKSAGLWSEVALKIKRCVMRIREEEKKEPAADTPTEVMDDVGVRDKGAVQLNPSAKGVGEGSSAVGVSVQQFNATRVPLGNVPDPLNTEISLADAQEMPHSVIPEGDSAAFPEVIESMDPPAHCESKMMYPRFAGVTYNNVSSMYDAAIEHDAMTDSLGSYHLASDAAYAYDEGSKAIPGSSAVATNFACIEEYESARANEIKASGFSLETVGTLAEVKEHIESFVISPLKAIDLIDYSDSEEVAVANNERPTQNSDTLASPVDTNAFTSAPAMKEVVGMDVSKLIRFEPDQTVLLAFPFGCPVLVVHADGQTYQREVVEAVYYDNASRQILYEMKPNNETAAKTPVVPQSQVAFDVNCPVFVDESTKGIVLVAKLMINCDEEHFGLVANISSERVKFRHTASTEEEATVNRKPLAQSLPRVAAR</sequence>
<dbReference type="InParanoid" id="B8C7T9"/>
<feature type="domain" description="AP2/ERF" evidence="8">
    <location>
        <begin position="582"/>
        <end position="638"/>
    </location>
</feature>
<evidence type="ECO:0000256" key="6">
    <source>
        <dbReference type="SAM" id="Coils"/>
    </source>
</evidence>
<feature type="coiled-coil region" evidence="6">
    <location>
        <begin position="873"/>
        <end position="901"/>
    </location>
</feature>
<feature type="compositionally biased region" description="Polar residues" evidence="7">
    <location>
        <begin position="743"/>
        <end position="754"/>
    </location>
</feature>
<evidence type="ECO:0000256" key="1">
    <source>
        <dbReference type="ARBA" id="ARBA00004123"/>
    </source>
</evidence>
<dbReference type="eggNOG" id="ENOG502R23W">
    <property type="taxonomic scope" value="Eukaryota"/>
</dbReference>
<dbReference type="InterPro" id="IPR016177">
    <property type="entry name" value="DNA-bd_dom_sf"/>
</dbReference>
<feature type="compositionally biased region" description="Basic and acidic residues" evidence="7">
    <location>
        <begin position="691"/>
        <end position="706"/>
    </location>
</feature>
<feature type="domain" description="AP2/ERF" evidence="8">
    <location>
        <begin position="336"/>
        <end position="392"/>
    </location>
</feature>
<dbReference type="GO" id="GO:0003677">
    <property type="term" value="F:DNA binding"/>
    <property type="evidence" value="ECO:0007669"/>
    <property type="project" value="UniProtKB-KW"/>
</dbReference>
<dbReference type="Gene3D" id="3.30.730.10">
    <property type="entry name" value="AP2/ERF domain"/>
    <property type="match status" value="4"/>
</dbReference>
<dbReference type="EMBL" id="CM000645">
    <property type="protein sequence ID" value="EED90374.1"/>
    <property type="molecule type" value="Genomic_DNA"/>
</dbReference>
<evidence type="ECO:0000256" key="3">
    <source>
        <dbReference type="ARBA" id="ARBA00023125"/>
    </source>
</evidence>
<keyword evidence="3" id="KW-0238">DNA-binding</keyword>
<feature type="domain" description="AP2/ERF" evidence="8">
    <location>
        <begin position="444"/>
        <end position="500"/>
    </location>
</feature>
<evidence type="ECO:0000256" key="5">
    <source>
        <dbReference type="ARBA" id="ARBA00023242"/>
    </source>
</evidence>
<dbReference type="SMART" id="SM00380">
    <property type="entry name" value="AP2"/>
    <property type="match status" value="4"/>
</dbReference>
<dbReference type="HOGENOM" id="CLU_250001_0_0_1"/>
<evidence type="ECO:0000259" key="8">
    <source>
        <dbReference type="PROSITE" id="PS51032"/>
    </source>
</evidence>
<dbReference type="PaxDb" id="35128-Thaps23922"/>
<dbReference type="Gene3D" id="2.30.30.140">
    <property type="match status" value="1"/>
</dbReference>
<organism evidence="9 10">
    <name type="scientific">Thalassiosira pseudonana</name>
    <name type="common">Marine diatom</name>
    <name type="synonym">Cyclotella nana</name>
    <dbReference type="NCBI Taxonomy" id="35128"/>
    <lineage>
        <taxon>Eukaryota</taxon>
        <taxon>Sar</taxon>
        <taxon>Stramenopiles</taxon>
        <taxon>Ochrophyta</taxon>
        <taxon>Bacillariophyta</taxon>
        <taxon>Coscinodiscophyceae</taxon>
        <taxon>Thalassiosirophycidae</taxon>
        <taxon>Thalassiosirales</taxon>
        <taxon>Thalassiosiraceae</taxon>
        <taxon>Thalassiosira</taxon>
    </lineage>
</organism>
<comment type="subcellular location">
    <subcellularLocation>
        <location evidence="1">Nucleus</location>
    </subcellularLocation>
</comment>